<accession>A0ABP9VCQ1</accession>
<comment type="caution">
    <text evidence="2">The sequence shown here is derived from an EMBL/GenBank/DDBJ whole genome shotgun (WGS) entry which is preliminary data.</text>
</comment>
<evidence type="ECO:0000313" key="3">
    <source>
        <dbReference type="Proteomes" id="UP001458946"/>
    </source>
</evidence>
<dbReference type="EMBL" id="BAABRN010000023">
    <property type="protein sequence ID" value="GAA5502401.1"/>
    <property type="molecule type" value="Genomic_DNA"/>
</dbReference>
<evidence type="ECO:0000256" key="1">
    <source>
        <dbReference type="SAM" id="MobiDB-lite"/>
    </source>
</evidence>
<organism evidence="2 3">
    <name type="scientific">Deinococcus xinjiangensis</name>
    <dbReference type="NCBI Taxonomy" id="457454"/>
    <lineage>
        <taxon>Bacteria</taxon>
        <taxon>Thermotogati</taxon>
        <taxon>Deinococcota</taxon>
        <taxon>Deinococci</taxon>
        <taxon>Deinococcales</taxon>
        <taxon>Deinococcaceae</taxon>
        <taxon>Deinococcus</taxon>
    </lineage>
</organism>
<proteinExistence type="predicted"/>
<reference evidence="2 3" key="1">
    <citation type="submission" date="2024-02" db="EMBL/GenBank/DDBJ databases">
        <title>Deinococcus xinjiangensis NBRC 107630.</title>
        <authorList>
            <person name="Ichikawa N."/>
            <person name="Katano-Makiyama Y."/>
            <person name="Hidaka K."/>
        </authorList>
    </citation>
    <scope>NUCLEOTIDE SEQUENCE [LARGE SCALE GENOMIC DNA]</scope>
    <source>
        <strain evidence="2 3">NBRC 107630</strain>
    </source>
</reference>
<sequence length="55" mass="6213">MALAPKESKPKPKATETPQKPKEAKLPPHEWLQAYSSQNLHRVKAFCGQRRSICA</sequence>
<name>A0ABP9VCQ1_9DEIO</name>
<keyword evidence="3" id="KW-1185">Reference proteome</keyword>
<gene>
    <name evidence="2" type="ORF">Dxin01_02145</name>
</gene>
<feature type="region of interest" description="Disordered" evidence="1">
    <location>
        <begin position="1"/>
        <end position="29"/>
    </location>
</feature>
<evidence type="ECO:0000313" key="2">
    <source>
        <dbReference type="EMBL" id="GAA5502401.1"/>
    </source>
</evidence>
<feature type="compositionally biased region" description="Basic and acidic residues" evidence="1">
    <location>
        <begin position="1"/>
        <end position="28"/>
    </location>
</feature>
<dbReference type="Proteomes" id="UP001458946">
    <property type="component" value="Unassembled WGS sequence"/>
</dbReference>
<protein>
    <submittedName>
        <fullName evidence="2">Uncharacterized protein</fullName>
    </submittedName>
</protein>